<evidence type="ECO:0000256" key="1">
    <source>
        <dbReference type="ARBA" id="ARBA00008766"/>
    </source>
</evidence>
<evidence type="ECO:0000259" key="6">
    <source>
        <dbReference type="Pfam" id="PF16188"/>
    </source>
</evidence>
<dbReference type="Pfam" id="PF00557">
    <property type="entry name" value="Peptidase_M24"/>
    <property type="match status" value="1"/>
</dbReference>
<organism evidence="7 8">
    <name type="scientific">Piliocolobus tephrosceles</name>
    <name type="common">Ugandan red Colobus</name>
    <dbReference type="NCBI Taxonomy" id="591936"/>
    <lineage>
        <taxon>Eukaryota</taxon>
        <taxon>Metazoa</taxon>
        <taxon>Chordata</taxon>
        <taxon>Craniata</taxon>
        <taxon>Vertebrata</taxon>
        <taxon>Euteleostomi</taxon>
        <taxon>Mammalia</taxon>
        <taxon>Eutheria</taxon>
        <taxon>Euarchontoglires</taxon>
        <taxon>Primates</taxon>
        <taxon>Haplorrhini</taxon>
        <taxon>Catarrhini</taxon>
        <taxon>Cercopithecidae</taxon>
        <taxon>Colobinae</taxon>
        <taxon>Piliocolobus</taxon>
    </lineage>
</organism>
<dbReference type="InterPro" id="IPR000994">
    <property type="entry name" value="Pept_M24"/>
</dbReference>
<reference evidence="7" key="1">
    <citation type="submission" date="2025-08" db="UniProtKB">
        <authorList>
            <consortium name="Ensembl"/>
        </authorList>
    </citation>
    <scope>IDENTIFICATION</scope>
</reference>
<dbReference type="InterPro" id="IPR050422">
    <property type="entry name" value="X-Pro_aminopeptidase_P"/>
</dbReference>
<dbReference type="SUPFAM" id="SSF55920">
    <property type="entry name" value="Creatinase/aminopeptidase"/>
    <property type="match status" value="1"/>
</dbReference>
<dbReference type="GO" id="GO:0070006">
    <property type="term" value="F:metalloaminopeptidase activity"/>
    <property type="evidence" value="ECO:0007669"/>
    <property type="project" value="InterPro"/>
</dbReference>
<dbReference type="GO" id="GO:0046872">
    <property type="term" value="F:metal ion binding"/>
    <property type="evidence" value="ECO:0007669"/>
    <property type="project" value="UniProtKB-KW"/>
</dbReference>
<keyword evidence="8" id="KW-1185">Reference proteome</keyword>
<feature type="domain" description="Peptidase M24" evidence="5">
    <location>
        <begin position="32"/>
        <end position="245"/>
    </location>
</feature>
<accession>A0A8C9GKQ5</accession>
<dbReference type="PANTHER" id="PTHR43763:SF6">
    <property type="entry name" value="XAA-PRO AMINOPEPTIDASE 1"/>
    <property type="match status" value="1"/>
</dbReference>
<dbReference type="InterPro" id="IPR033740">
    <property type="entry name" value="Pept_M24B"/>
</dbReference>
<evidence type="ECO:0000259" key="5">
    <source>
        <dbReference type="Pfam" id="PF00557"/>
    </source>
</evidence>
<evidence type="ECO:0000256" key="4">
    <source>
        <dbReference type="RuleBase" id="RU000590"/>
    </source>
</evidence>
<feature type="domain" description="Peptidase M24 C-terminal" evidence="6">
    <location>
        <begin position="255"/>
        <end position="322"/>
    </location>
</feature>
<reference evidence="7" key="2">
    <citation type="submission" date="2025-09" db="UniProtKB">
        <authorList>
            <consortium name="Ensembl"/>
        </authorList>
    </citation>
    <scope>IDENTIFICATION</scope>
</reference>
<evidence type="ECO:0000313" key="8">
    <source>
        <dbReference type="Proteomes" id="UP000694416"/>
    </source>
</evidence>
<dbReference type="Gene3D" id="3.90.230.10">
    <property type="entry name" value="Creatinase/methionine aminopeptidase superfamily"/>
    <property type="match status" value="1"/>
</dbReference>
<evidence type="ECO:0000313" key="7">
    <source>
        <dbReference type="Ensembl" id="ENSPTEP00000003564.1"/>
    </source>
</evidence>
<keyword evidence="2 4" id="KW-0479">Metal-binding</keyword>
<dbReference type="Proteomes" id="UP000694416">
    <property type="component" value="Unplaced"/>
</dbReference>
<evidence type="ECO:0000256" key="2">
    <source>
        <dbReference type="ARBA" id="ARBA00022723"/>
    </source>
</evidence>
<dbReference type="InterPro" id="IPR001131">
    <property type="entry name" value="Peptidase_M24B_aminopep-P_CS"/>
</dbReference>
<dbReference type="Pfam" id="PF16188">
    <property type="entry name" value="Peptidase_M24_C"/>
    <property type="match status" value="1"/>
</dbReference>
<keyword evidence="3" id="KW-0378">Hydrolase</keyword>
<dbReference type="PROSITE" id="PS00491">
    <property type="entry name" value="PROLINE_PEPTIDASE"/>
    <property type="match status" value="1"/>
</dbReference>
<sequence length="325" mass="37474">MVYLLFNKEKVLLKKSPVVEYRAVKNNVEISNLQTAHVLDALALLQFFHWCDEKRKTKTLFIETEMSLQKKVDAFRSTKQNYVSPSFHTISAIGSNAAIIHYEATEETDTKISPSIYLLDSGGQYLHGTTDVTRTTHFGHPNSEEKKAFTLVLKGHLHLRRVIFTDYTNSTALDFIARQYLYNEYFDYMHGTGHGVGVFLNVHESGCSISISGGTALKPFMVLSNEPGYYKENEFGVRIENMQYVVDKNQVDSTKFLTFEDLTLYPYDKNLMDFTLLTHQEIKEINEYHQKIRDTLLPILKENPEEYDEGIIKYLHKITEPIETA</sequence>
<dbReference type="InterPro" id="IPR036005">
    <property type="entry name" value="Creatinase/aminopeptidase-like"/>
</dbReference>
<dbReference type="AlphaFoldDB" id="A0A8C9GKQ5"/>
<name>A0A8C9GKQ5_9PRIM</name>
<proteinExistence type="inferred from homology"/>
<comment type="similarity">
    <text evidence="1 4">Belongs to the peptidase M24B family.</text>
</comment>
<dbReference type="Ensembl" id="ENSPTET00000005605.1">
    <property type="protein sequence ID" value="ENSPTEP00000003564.1"/>
    <property type="gene ID" value="ENSPTEG00000004242.1"/>
</dbReference>
<dbReference type="CDD" id="cd01085">
    <property type="entry name" value="APP"/>
    <property type="match status" value="1"/>
</dbReference>
<dbReference type="FunFam" id="3.90.230.10:FF:000009">
    <property type="entry name" value="xaa-Pro aminopeptidase 2"/>
    <property type="match status" value="1"/>
</dbReference>
<evidence type="ECO:0000256" key="3">
    <source>
        <dbReference type="ARBA" id="ARBA00022801"/>
    </source>
</evidence>
<dbReference type="PANTHER" id="PTHR43763">
    <property type="entry name" value="XAA-PRO AMINOPEPTIDASE 1"/>
    <property type="match status" value="1"/>
</dbReference>
<evidence type="ECO:0008006" key="9">
    <source>
        <dbReference type="Google" id="ProtNLM"/>
    </source>
</evidence>
<dbReference type="InterPro" id="IPR032416">
    <property type="entry name" value="Peptidase_M24_C"/>
</dbReference>
<protein>
    <recommendedName>
        <fullName evidence="9">Xaa-Pro aminopeptidase</fullName>
    </recommendedName>
</protein>